<accession>A0AAV9IS11</accession>
<evidence type="ECO:0008006" key="5">
    <source>
        <dbReference type="Google" id="ProtNLM"/>
    </source>
</evidence>
<proteinExistence type="predicted"/>
<keyword evidence="2" id="KW-1133">Transmembrane helix</keyword>
<evidence type="ECO:0000256" key="1">
    <source>
        <dbReference type="SAM" id="MobiDB-lite"/>
    </source>
</evidence>
<feature type="transmembrane region" description="Helical" evidence="2">
    <location>
        <begin position="139"/>
        <end position="170"/>
    </location>
</feature>
<feature type="region of interest" description="Disordered" evidence="1">
    <location>
        <begin position="96"/>
        <end position="121"/>
    </location>
</feature>
<keyword evidence="4" id="KW-1185">Reference proteome</keyword>
<protein>
    <recommendedName>
        <fullName evidence="5">Reticulon-like protein</fullName>
    </recommendedName>
</protein>
<sequence>MTRAPNERELFEAIGWMRCSPCTMFSAPFAAGGIPAAARRETACRRRATAERRRTRLDGGGLSQSRDDCRSDRRRRRLHGSSATCLINWSMAADDPRPAPAPSASHTSSPPAETLSVAPLPAHSPTAPRGVGWILRRTLALALLCLFIEIYLSLLVITVGFIMAAVALIYPQFIPRYVAPLREHIARTRQQLRAAAGRGVDAGRRRLVQAMRRFLENL</sequence>
<evidence type="ECO:0000313" key="3">
    <source>
        <dbReference type="EMBL" id="KAK4534871.1"/>
    </source>
</evidence>
<keyword evidence="2" id="KW-0812">Transmembrane</keyword>
<dbReference type="Proteomes" id="UP001301350">
    <property type="component" value="Unassembled WGS sequence"/>
</dbReference>
<dbReference type="EMBL" id="JANCYW010000003">
    <property type="protein sequence ID" value="KAK4534871.1"/>
    <property type="molecule type" value="Genomic_DNA"/>
</dbReference>
<feature type="compositionally biased region" description="Low complexity" evidence="1">
    <location>
        <begin position="102"/>
        <end position="112"/>
    </location>
</feature>
<reference evidence="3 4" key="1">
    <citation type="submission" date="2022-07" db="EMBL/GenBank/DDBJ databases">
        <title>Genome-wide signatures of adaptation to extreme environments.</title>
        <authorList>
            <person name="Cho C.H."/>
            <person name="Yoon H.S."/>
        </authorList>
    </citation>
    <scope>NUCLEOTIDE SEQUENCE [LARGE SCALE GENOMIC DNA]</scope>
    <source>
        <strain evidence="3 4">DBV 063 E5</strain>
    </source>
</reference>
<evidence type="ECO:0000313" key="4">
    <source>
        <dbReference type="Proteomes" id="UP001301350"/>
    </source>
</evidence>
<keyword evidence="2" id="KW-0472">Membrane</keyword>
<organism evidence="3 4">
    <name type="scientific">Cyanidium caldarium</name>
    <name type="common">Red alga</name>
    <dbReference type="NCBI Taxonomy" id="2771"/>
    <lineage>
        <taxon>Eukaryota</taxon>
        <taxon>Rhodophyta</taxon>
        <taxon>Bangiophyceae</taxon>
        <taxon>Cyanidiales</taxon>
        <taxon>Cyanidiaceae</taxon>
        <taxon>Cyanidium</taxon>
    </lineage>
</organism>
<name>A0AAV9IS11_CYACA</name>
<feature type="region of interest" description="Disordered" evidence="1">
    <location>
        <begin position="45"/>
        <end position="75"/>
    </location>
</feature>
<evidence type="ECO:0000256" key="2">
    <source>
        <dbReference type="SAM" id="Phobius"/>
    </source>
</evidence>
<comment type="caution">
    <text evidence="3">The sequence shown here is derived from an EMBL/GenBank/DDBJ whole genome shotgun (WGS) entry which is preliminary data.</text>
</comment>
<gene>
    <name evidence="3" type="ORF">CDCA_CDCA03G0896</name>
</gene>
<dbReference type="AlphaFoldDB" id="A0AAV9IS11"/>